<keyword evidence="1" id="KW-0812">Transmembrane</keyword>
<evidence type="ECO:0000256" key="2">
    <source>
        <dbReference type="SAM" id="SignalP"/>
    </source>
</evidence>
<evidence type="ECO:0000256" key="1">
    <source>
        <dbReference type="SAM" id="Phobius"/>
    </source>
</evidence>
<proteinExistence type="predicted"/>
<dbReference type="EMBL" id="CP103300">
    <property type="protein sequence ID" value="UYM18162.1"/>
    <property type="molecule type" value="Genomic_DNA"/>
</dbReference>
<feature type="chain" id="PRO_5047430112" description="Peptidase S1 domain-containing protein" evidence="2">
    <location>
        <begin position="34"/>
        <end position="330"/>
    </location>
</feature>
<dbReference type="Proteomes" id="UP001163255">
    <property type="component" value="Chromosome"/>
</dbReference>
<organism evidence="3 4">
    <name type="scientific">Endozoicomonas euniceicola</name>
    <dbReference type="NCBI Taxonomy" id="1234143"/>
    <lineage>
        <taxon>Bacteria</taxon>
        <taxon>Pseudomonadati</taxon>
        <taxon>Pseudomonadota</taxon>
        <taxon>Gammaproteobacteria</taxon>
        <taxon>Oceanospirillales</taxon>
        <taxon>Endozoicomonadaceae</taxon>
        <taxon>Endozoicomonas</taxon>
    </lineage>
</organism>
<keyword evidence="2" id="KW-0732">Signal</keyword>
<keyword evidence="1" id="KW-1133">Transmembrane helix</keyword>
<accession>A0ABY6GZE1</accession>
<sequence>MEVKNMYDNSNNLKKCLLWFIFLVLSSYNSYSAATSYTDHIKKRLVLITGFNDDKEWSCMAYLQSGDLAVTSTECAERIKNSEKPDNLKLMREIGDSLTFTLASDKPKKGIHYLKLEPGIELEAELPTNSFPLFVLDESVVNVWYPQLITDKQVIFQSMPLSMYAGEHPRIENLSALPSPVSGAPAFHNGLPICILSTDGRCIRYDHSTCMKFCNHSDCTIGHIAPEKLEYTVYALTCSPWAVCNFNLGYTKDFCTKDTWACKKKNCNSFFDLDLCRKSTSDKYLQCEKSSAGYIFVAFLSACLYVTLRLTFNYYKNKNRNHALTAPSNV</sequence>
<evidence type="ECO:0000313" key="3">
    <source>
        <dbReference type="EMBL" id="UYM18162.1"/>
    </source>
</evidence>
<reference evidence="3" key="1">
    <citation type="submission" date="2022-10" db="EMBL/GenBank/DDBJ databases">
        <title>Completed Genome Sequence of two octocoral isolated bacterium, Endozoicomonas euniceicola EF212T and Endozoicomonas gorgoniicola PS125T.</title>
        <authorList>
            <person name="Chiou Y.-J."/>
            <person name="Chen Y.-H."/>
        </authorList>
    </citation>
    <scope>NUCLEOTIDE SEQUENCE</scope>
    <source>
        <strain evidence="3">EF212</strain>
    </source>
</reference>
<dbReference type="RefSeq" id="WP_262600921.1">
    <property type="nucleotide sequence ID" value="NZ_CP103300.1"/>
</dbReference>
<feature type="signal peptide" evidence="2">
    <location>
        <begin position="1"/>
        <end position="33"/>
    </location>
</feature>
<keyword evidence="1" id="KW-0472">Membrane</keyword>
<protein>
    <recommendedName>
        <fullName evidence="5">Peptidase S1 domain-containing protein</fullName>
    </recommendedName>
</protein>
<keyword evidence="4" id="KW-1185">Reference proteome</keyword>
<gene>
    <name evidence="3" type="ORF">NX720_09715</name>
</gene>
<feature type="transmembrane region" description="Helical" evidence="1">
    <location>
        <begin position="292"/>
        <end position="312"/>
    </location>
</feature>
<evidence type="ECO:0008006" key="5">
    <source>
        <dbReference type="Google" id="ProtNLM"/>
    </source>
</evidence>
<name>A0ABY6GZE1_9GAMM</name>
<evidence type="ECO:0000313" key="4">
    <source>
        <dbReference type="Proteomes" id="UP001163255"/>
    </source>
</evidence>